<keyword evidence="11" id="KW-0067">ATP-binding</keyword>
<dbReference type="SMART" id="SM00388">
    <property type="entry name" value="HisKA"/>
    <property type="match status" value="1"/>
</dbReference>
<accession>A0ABU0YUJ0</accession>
<evidence type="ECO:0000256" key="3">
    <source>
        <dbReference type="ARBA" id="ARBA00022553"/>
    </source>
</evidence>
<dbReference type="InterPro" id="IPR003661">
    <property type="entry name" value="HisK_dim/P_dom"/>
</dbReference>
<feature type="transmembrane region" description="Helical" evidence="8">
    <location>
        <begin position="47"/>
        <end position="66"/>
    </location>
</feature>
<dbReference type="CDD" id="cd16922">
    <property type="entry name" value="HATPase_EvgS-ArcB-TorS-like"/>
    <property type="match status" value="1"/>
</dbReference>
<feature type="transmembrane region" description="Helical" evidence="8">
    <location>
        <begin position="271"/>
        <end position="291"/>
    </location>
</feature>
<evidence type="ECO:0000256" key="5">
    <source>
        <dbReference type="ARBA" id="ARBA00022777"/>
    </source>
</evidence>
<dbReference type="InterPro" id="IPR036097">
    <property type="entry name" value="HisK_dim/P_sf"/>
</dbReference>
<dbReference type="Pfam" id="PF02518">
    <property type="entry name" value="HATPase_c"/>
    <property type="match status" value="1"/>
</dbReference>
<dbReference type="SUPFAM" id="SSF47384">
    <property type="entry name" value="Homodimeric domain of signal transducing histidine kinase"/>
    <property type="match status" value="1"/>
</dbReference>
<comment type="caution">
    <text evidence="11">The sequence shown here is derived from an EMBL/GenBank/DDBJ whole genome shotgun (WGS) entry which is preliminary data.</text>
</comment>
<dbReference type="GO" id="GO:0005524">
    <property type="term" value="F:ATP binding"/>
    <property type="evidence" value="ECO:0007669"/>
    <property type="project" value="UniProtKB-KW"/>
</dbReference>
<evidence type="ECO:0000259" key="9">
    <source>
        <dbReference type="PROSITE" id="PS50109"/>
    </source>
</evidence>
<feature type="transmembrane region" description="Helical" evidence="8">
    <location>
        <begin position="112"/>
        <end position="132"/>
    </location>
</feature>
<dbReference type="PANTHER" id="PTHR43047">
    <property type="entry name" value="TWO-COMPONENT HISTIDINE PROTEIN KINASE"/>
    <property type="match status" value="1"/>
</dbReference>
<sequence length="1121" mass="122636">MTGRQRIARVRRQYNQWVGNQTLEDYALRFTAHGARRWSLFRVSNTALGAISFLACEAIGGALTLAYGFDNTVMAIAVVGVLIFLTGLPISYTASKYGVDVDLLTRGAGFGYIGSTITSLIYASFTFLLFSVEAVIMALALEMWFAMPLWVAYIVCALVVIPIVTYGIRLISGLQVWTQPIWLILQFAPLITIGFSDAPALRDWTAFVGSEENAGGFNLILFGLAASTLLSFAPQIGEQADYLRFLPSPKPEGGLRARLLWWAALLPSGPGWIFIGAIKLLAGSFLAVLALRHGVPVERAAEPTQLFRVAFEAMSLSPQTATVLTGILVITCQIKINVTNVYAGSIAWSNFFSRLTHSHPGRVVWVVFNALLALLLMEIGIFSAIEKILGLYSNFAVAWIGALVADLVINKPLGLSPKGIEFRRAHLYDVNPVGVGAMLISILLSTSAYFGLFGETLQALAAFVGLFVAIAAAPLIALWTKGRYYIAREPETDWDGAKLVRCCICEHQFEREDMSYCPAYVGPICSLCCTLDARCHDLCKTNSRFTDQLQLALRKILPGRLAIGLNSRLGKFAGLFITFNLVIAGTLLLIGVFQGTAGAAGDTATVRTTLLSVYFALFGISGIVAWLMVLAHESRQVAEEETERQTQMLTHEIEAHERTYDQLQKAKSVAEAANLAKSRYIVGVSHEIRAPLNAVFGYAQLMERDAALSAHQQDAVRVIRRSSEHLSTLVDGLLDIAKIEAGRLQLNRDRIALTELLEQLVDMFRIQAGTKGIQFRYEPSPLLPRYVFADEKRLRQVLINLLSNAVKYTRQGGVVFRARHRGQISEFEVADTGIGIDAGDLARIFQPFERGKTASALGVPGTGLGLTITKLLAEIMGGEVSVESTVGEGSLFRVRLMLSEASPPVVAARQRRILGYRGSRRRILAADDDLGHLDLLNELLTPLGFELETAQNGAICLERAAANPPDLALLDLTMPEMDGWEVARRLRESARAIPIIIVSANADEQMQAHSFDDTAFVTKPIDVNHLLGAIRDALGLDWIYDEASVTRPEIPAAPLPMQHLADLHRLGKIGYVRGIEAKLDEVAGASPEHASIIGELRGLVRNFELKQYMARLEALLERAAS</sequence>
<feature type="transmembrane region" description="Helical" evidence="8">
    <location>
        <begin position="391"/>
        <end position="409"/>
    </location>
</feature>
<dbReference type="InterPro" id="IPR004358">
    <property type="entry name" value="Sig_transdc_His_kin-like_C"/>
</dbReference>
<feature type="transmembrane region" description="Helical" evidence="8">
    <location>
        <begin position="572"/>
        <end position="593"/>
    </location>
</feature>
<keyword evidence="4" id="KW-0808">Transferase</keyword>
<feature type="transmembrane region" description="Helical" evidence="8">
    <location>
        <begin position="213"/>
        <end position="233"/>
    </location>
</feature>
<dbReference type="InterPro" id="IPR001789">
    <property type="entry name" value="Sig_transdc_resp-reg_receiver"/>
</dbReference>
<protein>
    <recommendedName>
        <fullName evidence="2">histidine kinase</fullName>
        <ecNumber evidence="2">2.7.13.3</ecNumber>
    </recommendedName>
</protein>
<evidence type="ECO:0000313" key="12">
    <source>
        <dbReference type="Proteomes" id="UP001230156"/>
    </source>
</evidence>
<feature type="modified residue" description="4-aspartylphosphate" evidence="6">
    <location>
        <position position="971"/>
    </location>
</feature>
<dbReference type="SUPFAM" id="SSF52172">
    <property type="entry name" value="CheY-like"/>
    <property type="match status" value="1"/>
</dbReference>
<dbReference type="SUPFAM" id="SSF55874">
    <property type="entry name" value="ATPase domain of HSP90 chaperone/DNA topoisomerase II/histidine kinase"/>
    <property type="match status" value="1"/>
</dbReference>
<name>A0ABU0YUJ0_9PROT</name>
<comment type="catalytic activity">
    <reaction evidence="1">
        <text>ATP + protein L-histidine = ADP + protein N-phospho-L-histidine.</text>
        <dbReference type="EC" id="2.7.13.3"/>
    </reaction>
</comment>
<feature type="transmembrane region" description="Helical" evidence="8">
    <location>
        <begin position="459"/>
        <end position="479"/>
    </location>
</feature>
<dbReference type="SMART" id="SM00448">
    <property type="entry name" value="REC"/>
    <property type="match status" value="1"/>
</dbReference>
<dbReference type="SMART" id="SM00387">
    <property type="entry name" value="HATPase_c"/>
    <property type="match status" value="1"/>
</dbReference>
<feature type="transmembrane region" description="Helical" evidence="8">
    <location>
        <begin position="144"/>
        <end position="168"/>
    </location>
</feature>
<feature type="transmembrane region" description="Helical" evidence="8">
    <location>
        <begin position="73"/>
        <end position="92"/>
    </location>
</feature>
<dbReference type="PRINTS" id="PR00344">
    <property type="entry name" value="BCTRLSENSOR"/>
</dbReference>
<dbReference type="PROSITE" id="PS50110">
    <property type="entry name" value="RESPONSE_REGULATORY"/>
    <property type="match status" value="1"/>
</dbReference>
<evidence type="ECO:0000259" key="10">
    <source>
        <dbReference type="PROSITE" id="PS50110"/>
    </source>
</evidence>
<dbReference type="InterPro" id="IPR005467">
    <property type="entry name" value="His_kinase_dom"/>
</dbReference>
<dbReference type="RefSeq" id="WP_379961727.1">
    <property type="nucleotide sequence ID" value="NZ_JAUYVI010000011.1"/>
</dbReference>
<feature type="transmembrane region" description="Helical" evidence="8">
    <location>
        <begin position="363"/>
        <end position="385"/>
    </location>
</feature>
<dbReference type="EMBL" id="JAUYVI010000011">
    <property type="protein sequence ID" value="MDQ7251394.1"/>
    <property type="molecule type" value="Genomic_DNA"/>
</dbReference>
<organism evidence="11 12">
    <name type="scientific">Dongia sedimenti</name>
    <dbReference type="NCBI Taxonomy" id="3064282"/>
    <lineage>
        <taxon>Bacteria</taxon>
        <taxon>Pseudomonadati</taxon>
        <taxon>Pseudomonadota</taxon>
        <taxon>Alphaproteobacteria</taxon>
        <taxon>Rhodospirillales</taxon>
        <taxon>Dongiaceae</taxon>
        <taxon>Dongia</taxon>
    </lineage>
</organism>
<dbReference type="EC" id="2.7.13.3" evidence="2"/>
<evidence type="ECO:0000256" key="2">
    <source>
        <dbReference type="ARBA" id="ARBA00012438"/>
    </source>
</evidence>
<dbReference type="Gene3D" id="3.30.565.10">
    <property type="entry name" value="Histidine kinase-like ATPase, C-terminal domain"/>
    <property type="match status" value="1"/>
</dbReference>
<feature type="coiled-coil region" evidence="7">
    <location>
        <begin position="639"/>
        <end position="673"/>
    </location>
</feature>
<dbReference type="Gene3D" id="3.40.50.2300">
    <property type="match status" value="1"/>
</dbReference>
<evidence type="ECO:0000313" key="11">
    <source>
        <dbReference type="EMBL" id="MDQ7251394.1"/>
    </source>
</evidence>
<evidence type="ECO:0000256" key="8">
    <source>
        <dbReference type="SAM" id="Phobius"/>
    </source>
</evidence>
<gene>
    <name evidence="11" type="ORF">Q8A70_27155</name>
</gene>
<reference evidence="12" key="1">
    <citation type="submission" date="2023-08" db="EMBL/GenBank/DDBJ databases">
        <title>Rhodospirillaceae gen. nov., a novel taxon isolated from the Yangtze River Yuezi River estuary sludge.</title>
        <authorList>
            <person name="Ruan L."/>
        </authorList>
    </citation>
    <scope>NUCLEOTIDE SEQUENCE [LARGE SCALE GENOMIC DNA]</scope>
    <source>
        <strain evidence="12">R-7</strain>
    </source>
</reference>
<keyword evidence="12" id="KW-1185">Reference proteome</keyword>
<evidence type="ECO:0000256" key="4">
    <source>
        <dbReference type="ARBA" id="ARBA00022679"/>
    </source>
</evidence>
<feature type="transmembrane region" description="Helical" evidence="8">
    <location>
        <begin position="430"/>
        <end position="453"/>
    </location>
</feature>
<dbReference type="Gene3D" id="1.10.4160.10">
    <property type="entry name" value="Hydantoin permease"/>
    <property type="match status" value="1"/>
</dbReference>
<evidence type="ECO:0000256" key="7">
    <source>
        <dbReference type="SAM" id="Coils"/>
    </source>
</evidence>
<keyword evidence="7" id="KW-0175">Coiled coil</keyword>
<feature type="domain" description="Histidine kinase" evidence="9">
    <location>
        <begin position="683"/>
        <end position="900"/>
    </location>
</feature>
<feature type="transmembrane region" description="Helical" evidence="8">
    <location>
        <begin position="613"/>
        <end position="631"/>
    </location>
</feature>
<evidence type="ECO:0000256" key="1">
    <source>
        <dbReference type="ARBA" id="ARBA00000085"/>
    </source>
</evidence>
<dbReference type="Proteomes" id="UP001230156">
    <property type="component" value="Unassembled WGS sequence"/>
</dbReference>
<proteinExistence type="predicted"/>
<keyword evidence="8" id="KW-0472">Membrane</keyword>
<evidence type="ECO:0000256" key="6">
    <source>
        <dbReference type="PROSITE-ProRule" id="PRU00169"/>
    </source>
</evidence>
<dbReference type="InterPro" id="IPR011006">
    <property type="entry name" value="CheY-like_superfamily"/>
</dbReference>
<dbReference type="Gene3D" id="1.10.287.130">
    <property type="match status" value="1"/>
</dbReference>
<dbReference type="PROSITE" id="PS50109">
    <property type="entry name" value="HIS_KIN"/>
    <property type="match status" value="1"/>
</dbReference>
<keyword evidence="8" id="KW-1133">Transmembrane helix</keyword>
<dbReference type="InterPro" id="IPR003594">
    <property type="entry name" value="HATPase_dom"/>
</dbReference>
<dbReference type="CDD" id="cd17574">
    <property type="entry name" value="REC_OmpR"/>
    <property type="match status" value="1"/>
</dbReference>
<dbReference type="Pfam" id="PF00072">
    <property type="entry name" value="Response_reg"/>
    <property type="match status" value="1"/>
</dbReference>
<dbReference type="CDD" id="cd00082">
    <property type="entry name" value="HisKA"/>
    <property type="match status" value="1"/>
</dbReference>
<keyword evidence="11" id="KW-0547">Nucleotide-binding</keyword>
<keyword evidence="8" id="KW-0812">Transmembrane</keyword>
<dbReference type="Pfam" id="PF00512">
    <property type="entry name" value="HisKA"/>
    <property type="match status" value="1"/>
</dbReference>
<keyword evidence="3 6" id="KW-0597">Phosphoprotein</keyword>
<dbReference type="InterPro" id="IPR036890">
    <property type="entry name" value="HATPase_C_sf"/>
</dbReference>
<feature type="domain" description="Response regulatory" evidence="10">
    <location>
        <begin position="922"/>
        <end position="1034"/>
    </location>
</feature>
<keyword evidence="5" id="KW-0418">Kinase</keyword>